<comment type="caution">
    <text evidence="2">The sequence shown here is derived from an EMBL/GenBank/DDBJ whole genome shotgun (WGS) entry which is preliminary data.</text>
</comment>
<organism evidence="2">
    <name type="scientific">marine sediment metagenome</name>
    <dbReference type="NCBI Taxonomy" id="412755"/>
    <lineage>
        <taxon>unclassified sequences</taxon>
        <taxon>metagenomes</taxon>
        <taxon>ecological metagenomes</taxon>
    </lineage>
</organism>
<sequence>MASDPIKDHEADIENAAAEGRKILAELTPKMAPHPIGTKKVTPENAKWDYDNRGPDYWPKNFDQTLMRASTEGKNIGWAVIALLKHDKDMSGTPGGDV</sequence>
<accession>A0A0F9JZI5</accession>
<name>A0A0F9JZI5_9ZZZZ</name>
<feature type="region of interest" description="Disordered" evidence="1">
    <location>
        <begin position="28"/>
        <end position="50"/>
    </location>
</feature>
<proteinExistence type="predicted"/>
<evidence type="ECO:0000313" key="2">
    <source>
        <dbReference type="EMBL" id="KKM75158.1"/>
    </source>
</evidence>
<protein>
    <submittedName>
        <fullName evidence="2">Uncharacterized protein</fullName>
    </submittedName>
</protein>
<evidence type="ECO:0000256" key="1">
    <source>
        <dbReference type="SAM" id="MobiDB-lite"/>
    </source>
</evidence>
<dbReference type="EMBL" id="LAZR01009024">
    <property type="protein sequence ID" value="KKM75158.1"/>
    <property type="molecule type" value="Genomic_DNA"/>
</dbReference>
<dbReference type="AlphaFoldDB" id="A0A0F9JZI5"/>
<reference evidence="2" key="1">
    <citation type="journal article" date="2015" name="Nature">
        <title>Complex archaea that bridge the gap between prokaryotes and eukaryotes.</title>
        <authorList>
            <person name="Spang A."/>
            <person name="Saw J.H."/>
            <person name="Jorgensen S.L."/>
            <person name="Zaremba-Niedzwiedzka K."/>
            <person name="Martijn J."/>
            <person name="Lind A.E."/>
            <person name="van Eijk R."/>
            <person name="Schleper C."/>
            <person name="Guy L."/>
            <person name="Ettema T.J."/>
        </authorList>
    </citation>
    <scope>NUCLEOTIDE SEQUENCE</scope>
</reference>
<gene>
    <name evidence="2" type="ORF">LCGC14_1393070</name>
</gene>